<reference evidence="1 2" key="1">
    <citation type="submission" date="2024-04" db="EMBL/GenBank/DDBJ databases">
        <authorList>
            <person name="Rising A."/>
            <person name="Reimegard J."/>
            <person name="Sonavane S."/>
            <person name="Akerstrom W."/>
            <person name="Nylinder S."/>
            <person name="Hedman E."/>
            <person name="Kallberg Y."/>
        </authorList>
    </citation>
    <scope>NUCLEOTIDE SEQUENCE [LARGE SCALE GENOMIC DNA]</scope>
</reference>
<proteinExistence type="predicted"/>
<evidence type="ECO:0000313" key="1">
    <source>
        <dbReference type="EMBL" id="CAL1293241.1"/>
    </source>
</evidence>
<evidence type="ECO:0000313" key="2">
    <source>
        <dbReference type="Proteomes" id="UP001497382"/>
    </source>
</evidence>
<keyword evidence="2" id="KW-1185">Reference proteome</keyword>
<sequence length="162" mass="18937">MATLKEFLITRKSGIMEIVLKRKPKNKRLSELLTSQAECVSTEDSELSFLFLALPCLMQEEVPLFYVEECTEIAVLQPIVVDRCHRNLLMNSYYELYLDKQLITTAEDLLTAVTLWFCLFWLFDVGYNKHQIKLLSFMDTYIFKKCSVKTIPRSIKSLFNAM</sequence>
<dbReference type="Proteomes" id="UP001497382">
    <property type="component" value="Unassembled WGS sequence"/>
</dbReference>
<protein>
    <submittedName>
        <fullName evidence="1">Uncharacterized protein</fullName>
    </submittedName>
</protein>
<name>A0AAV2BBP1_9ARAC</name>
<dbReference type="AlphaFoldDB" id="A0AAV2BBP1"/>
<accession>A0AAV2BBP1</accession>
<organism evidence="1 2">
    <name type="scientific">Larinioides sclopetarius</name>
    <dbReference type="NCBI Taxonomy" id="280406"/>
    <lineage>
        <taxon>Eukaryota</taxon>
        <taxon>Metazoa</taxon>
        <taxon>Ecdysozoa</taxon>
        <taxon>Arthropoda</taxon>
        <taxon>Chelicerata</taxon>
        <taxon>Arachnida</taxon>
        <taxon>Araneae</taxon>
        <taxon>Araneomorphae</taxon>
        <taxon>Entelegynae</taxon>
        <taxon>Araneoidea</taxon>
        <taxon>Araneidae</taxon>
        <taxon>Larinioides</taxon>
    </lineage>
</organism>
<gene>
    <name evidence="1" type="ORF">LARSCL_LOCUS18089</name>
</gene>
<comment type="caution">
    <text evidence="1">The sequence shown here is derived from an EMBL/GenBank/DDBJ whole genome shotgun (WGS) entry which is preliminary data.</text>
</comment>
<dbReference type="EMBL" id="CAXIEN010000322">
    <property type="protein sequence ID" value="CAL1293241.1"/>
    <property type="molecule type" value="Genomic_DNA"/>
</dbReference>